<keyword evidence="4" id="KW-0963">Cytoplasm</keyword>
<comment type="caution">
    <text evidence="8">The sequence shown here is derived from an EMBL/GenBank/DDBJ whole genome shotgun (WGS) entry which is preliminary data.</text>
</comment>
<dbReference type="GO" id="GO:0005737">
    <property type="term" value="C:cytoplasm"/>
    <property type="evidence" value="ECO:0007669"/>
    <property type="project" value="UniProtKB-SubCell"/>
</dbReference>
<dbReference type="EMBL" id="AZGY01000032">
    <property type="protein sequence ID" value="KZZ88057.1"/>
    <property type="molecule type" value="Genomic_DNA"/>
</dbReference>
<evidence type="ECO:0000256" key="5">
    <source>
        <dbReference type="ARBA" id="ARBA00023002"/>
    </source>
</evidence>
<evidence type="ECO:0000256" key="6">
    <source>
        <dbReference type="ARBA" id="ARBA00023242"/>
    </source>
</evidence>
<dbReference type="Pfam" id="PF00881">
    <property type="entry name" value="Nitroreductase"/>
    <property type="match status" value="1"/>
</dbReference>
<keyword evidence="5" id="KW-0560">Oxidoreductase</keyword>
<keyword evidence="9" id="KW-1185">Reference proteome</keyword>
<comment type="similarity">
    <text evidence="3">Belongs to the nitroreductase family.</text>
</comment>
<protein>
    <submittedName>
        <fullName evidence="8">Nitroreductase family protein</fullName>
    </submittedName>
</protein>
<feature type="domain" description="Nitroreductase" evidence="7">
    <location>
        <begin position="15"/>
        <end position="187"/>
    </location>
</feature>
<sequence length="209" mass="23605">MTSNITALQWLEAAKHRRSVYGLASTSKISKEEIQKILEETLSFAPSSYNTQPTRLTLITGEKQREFWNAIQAVAEPILRDFGESVWAQMGPRFEAFKGAHGSVLFWESEDSIKMSQQFHPAAAHMFNEFSDHTNGMHQILVWTALEIAGLGANLQHMQALPGVEDAIKKFCDVPNDWKLKAHLNFGDEAQEHPPVPQKLEYSKTLQVL</sequence>
<dbReference type="AlphaFoldDB" id="A0A167VVC1"/>
<dbReference type="InterPro" id="IPR000415">
    <property type="entry name" value="Nitroreductase-like"/>
</dbReference>
<dbReference type="Proteomes" id="UP000078544">
    <property type="component" value="Unassembled WGS sequence"/>
</dbReference>
<accession>A0A167VVC1</accession>
<dbReference type="OrthoDB" id="2138173at2759"/>
<reference evidence="8 9" key="1">
    <citation type="journal article" date="2016" name="Genome Biol. Evol.">
        <title>Divergent and convergent evolution of fungal pathogenicity.</title>
        <authorList>
            <person name="Shang Y."/>
            <person name="Xiao G."/>
            <person name="Zheng P."/>
            <person name="Cen K."/>
            <person name="Zhan S."/>
            <person name="Wang C."/>
        </authorList>
    </citation>
    <scope>NUCLEOTIDE SEQUENCE [LARGE SCALE GENOMIC DNA]</scope>
    <source>
        <strain evidence="8 9">RCEF 2490</strain>
    </source>
</reference>
<comment type="subcellular location">
    <subcellularLocation>
        <location evidence="2">Cytoplasm</location>
    </subcellularLocation>
    <subcellularLocation>
        <location evidence="1">Nucleus</location>
    </subcellularLocation>
</comment>
<dbReference type="FunFam" id="3.40.109.10:FF:000001">
    <property type="entry name" value="Nitroreductase family"/>
    <property type="match status" value="1"/>
</dbReference>
<dbReference type="GO" id="GO:0034599">
    <property type="term" value="P:cellular response to oxidative stress"/>
    <property type="evidence" value="ECO:0007669"/>
    <property type="project" value="InterPro"/>
</dbReference>
<evidence type="ECO:0000256" key="4">
    <source>
        <dbReference type="ARBA" id="ARBA00022490"/>
    </source>
</evidence>
<dbReference type="SUPFAM" id="SSF55469">
    <property type="entry name" value="FMN-dependent nitroreductase-like"/>
    <property type="match status" value="1"/>
</dbReference>
<name>A0A167VVC1_9HYPO</name>
<gene>
    <name evidence="8" type="ORF">AAL_08212</name>
</gene>
<evidence type="ECO:0000256" key="3">
    <source>
        <dbReference type="ARBA" id="ARBA00007118"/>
    </source>
</evidence>
<evidence type="ECO:0000259" key="7">
    <source>
        <dbReference type="Pfam" id="PF00881"/>
    </source>
</evidence>
<dbReference type="GO" id="GO:0005634">
    <property type="term" value="C:nucleus"/>
    <property type="evidence" value="ECO:0007669"/>
    <property type="project" value="UniProtKB-SubCell"/>
</dbReference>
<dbReference type="InterPro" id="IPR029479">
    <property type="entry name" value="Nitroreductase"/>
</dbReference>
<evidence type="ECO:0000313" key="9">
    <source>
        <dbReference type="Proteomes" id="UP000078544"/>
    </source>
</evidence>
<dbReference type="STRING" id="1081109.A0A167VVC1"/>
<proteinExistence type="inferred from homology"/>
<dbReference type="InterPro" id="IPR033877">
    <property type="entry name" value="Frm2/Hbn1"/>
</dbReference>
<evidence type="ECO:0000256" key="1">
    <source>
        <dbReference type="ARBA" id="ARBA00004123"/>
    </source>
</evidence>
<keyword evidence="6" id="KW-0539">Nucleus</keyword>
<dbReference type="Gene3D" id="3.40.109.10">
    <property type="entry name" value="NADH Oxidase"/>
    <property type="match status" value="1"/>
</dbReference>
<dbReference type="PANTHER" id="PTHR43035">
    <property type="entry name" value="FATTY ACID REPRESSION MUTANT PROTEIN 2-RELATED"/>
    <property type="match status" value="1"/>
</dbReference>
<dbReference type="PANTHER" id="PTHR43035:SF4">
    <property type="entry name" value="NITROREDUCTASE FAMILY PROTEIN (AFU_ORTHOLOGUE AFUA_3G03530)"/>
    <property type="match status" value="1"/>
</dbReference>
<evidence type="ECO:0000256" key="2">
    <source>
        <dbReference type="ARBA" id="ARBA00004496"/>
    </source>
</evidence>
<evidence type="ECO:0000313" key="8">
    <source>
        <dbReference type="EMBL" id="KZZ88057.1"/>
    </source>
</evidence>
<organism evidence="8 9">
    <name type="scientific">Moelleriella libera RCEF 2490</name>
    <dbReference type="NCBI Taxonomy" id="1081109"/>
    <lineage>
        <taxon>Eukaryota</taxon>
        <taxon>Fungi</taxon>
        <taxon>Dikarya</taxon>
        <taxon>Ascomycota</taxon>
        <taxon>Pezizomycotina</taxon>
        <taxon>Sordariomycetes</taxon>
        <taxon>Hypocreomycetidae</taxon>
        <taxon>Hypocreales</taxon>
        <taxon>Clavicipitaceae</taxon>
        <taxon>Moelleriella</taxon>
    </lineage>
</organism>
<dbReference type="GO" id="GO:0016491">
    <property type="term" value="F:oxidoreductase activity"/>
    <property type="evidence" value="ECO:0007669"/>
    <property type="project" value="UniProtKB-KW"/>
</dbReference>